<dbReference type="GO" id="GO:0005886">
    <property type="term" value="C:plasma membrane"/>
    <property type="evidence" value="ECO:0007669"/>
    <property type="project" value="UniProtKB-SubCell"/>
</dbReference>
<feature type="transmembrane region" description="Helical" evidence="7">
    <location>
        <begin position="324"/>
        <end position="349"/>
    </location>
</feature>
<feature type="transmembrane region" description="Helical" evidence="7">
    <location>
        <begin position="235"/>
        <end position="257"/>
    </location>
</feature>
<gene>
    <name evidence="9" type="ORF">MNBD_UNCLBAC01-1350</name>
</gene>
<dbReference type="InterPro" id="IPR020846">
    <property type="entry name" value="MFS_dom"/>
</dbReference>
<dbReference type="InterPro" id="IPR022324">
    <property type="entry name" value="Bacilysin_exporter_BacE_put"/>
</dbReference>
<dbReference type="AlphaFoldDB" id="A0A3B1DPN4"/>
<accession>A0A3B1DPN4</accession>
<dbReference type="InterPro" id="IPR011701">
    <property type="entry name" value="MFS"/>
</dbReference>
<keyword evidence="6 7" id="KW-0472">Membrane</keyword>
<evidence type="ECO:0000256" key="2">
    <source>
        <dbReference type="ARBA" id="ARBA00022448"/>
    </source>
</evidence>
<feature type="transmembrane region" description="Helical" evidence="7">
    <location>
        <begin position="299"/>
        <end position="318"/>
    </location>
</feature>
<evidence type="ECO:0000256" key="5">
    <source>
        <dbReference type="ARBA" id="ARBA00022989"/>
    </source>
</evidence>
<feature type="transmembrane region" description="Helical" evidence="7">
    <location>
        <begin position="170"/>
        <end position="191"/>
    </location>
</feature>
<dbReference type="PROSITE" id="PS50850">
    <property type="entry name" value="MFS"/>
    <property type="match status" value="1"/>
</dbReference>
<dbReference type="CDD" id="cd06173">
    <property type="entry name" value="MFS_MefA_like"/>
    <property type="match status" value="1"/>
</dbReference>
<feature type="domain" description="Major facilitator superfamily (MFS) profile" evidence="8">
    <location>
        <begin position="233"/>
        <end position="424"/>
    </location>
</feature>
<keyword evidence="4 7" id="KW-0812">Transmembrane</keyword>
<dbReference type="EMBL" id="UOGJ01000150">
    <property type="protein sequence ID" value="VAX38084.1"/>
    <property type="molecule type" value="Genomic_DNA"/>
</dbReference>
<feature type="transmembrane region" description="Helical" evidence="7">
    <location>
        <begin position="105"/>
        <end position="122"/>
    </location>
</feature>
<dbReference type="Gene3D" id="1.20.1250.20">
    <property type="entry name" value="MFS general substrate transporter like domains"/>
    <property type="match status" value="1"/>
</dbReference>
<feature type="transmembrane region" description="Helical" evidence="7">
    <location>
        <begin position="390"/>
        <end position="410"/>
    </location>
</feature>
<reference evidence="9" key="1">
    <citation type="submission" date="2018-06" db="EMBL/GenBank/DDBJ databases">
        <authorList>
            <person name="Zhirakovskaya E."/>
        </authorList>
    </citation>
    <scope>NUCLEOTIDE SEQUENCE</scope>
</reference>
<proteinExistence type="predicted"/>
<evidence type="ECO:0000256" key="6">
    <source>
        <dbReference type="ARBA" id="ARBA00023136"/>
    </source>
</evidence>
<comment type="subcellular location">
    <subcellularLocation>
        <location evidence="1">Cell membrane</location>
        <topology evidence="1">Multi-pass membrane protein</topology>
    </subcellularLocation>
</comment>
<protein>
    <recommendedName>
        <fullName evidence="8">Major facilitator superfamily (MFS) profile domain-containing protein</fullName>
    </recommendedName>
</protein>
<keyword evidence="2" id="KW-0813">Transport</keyword>
<evidence type="ECO:0000256" key="4">
    <source>
        <dbReference type="ARBA" id="ARBA00022692"/>
    </source>
</evidence>
<feature type="transmembrane region" description="Helical" evidence="7">
    <location>
        <begin position="361"/>
        <end position="384"/>
    </location>
</feature>
<name>A0A3B1DPN4_9ZZZZ</name>
<feature type="transmembrane region" description="Helical" evidence="7">
    <location>
        <begin position="143"/>
        <end position="164"/>
    </location>
</feature>
<feature type="transmembrane region" description="Helical" evidence="7">
    <location>
        <begin position="52"/>
        <end position="72"/>
    </location>
</feature>
<dbReference type="PRINTS" id="PR01988">
    <property type="entry name" value="EXPORTERBACE"/>
</dbReference>
<feature type="transmembrane region" description="Helical" evidence="7">
    <location>
        <begin position="269"/>
        <end position="287"/>
    </location>
</feature>
<evidence type="ECO:0000256" key="3">
    <source>
        <dbReference type="ARBA" id="ARBA00022475"/>
    </source>
</evidence>
<evidence type="ECO:0000256" key="7">
    <source>
        <dbReference type="SAM" id="Phobius"/>
    </source>
</evidence>
<keyword evidence="3" id="KW-1003">Cell membrane</keyword>
<dbReference type="SUPFAM" id="SSF103473">
    <property type="entry name" value="MFS general substrate transporter"/>
    <property type="match status" value="1"/>
</dbReference>
<dbReference type="GO" id="GO:0022857">
    <property type="term" value="F:transmembrane transporter activity"/>
    <property type="evidence" value="ECO:0007669"/>
    <property type="project" value="InterPro"/>
</dbReference>
<evidence type="ECO:0000259" key="8">
    <source>
        <dbReference type="PROSITE" id="PS50850"/>
    </source>
</evidence>
<evidence type="ECO:0000256" key="1">
    <source>
        <dbReference type="ARBA" id="ARBA00004651"/>
    </source>
</evidence>
<dbReference type="Pfam" id="PF07690">
    <property type="entry name" value="MFS_1"/>
    <property type="match status" value="1"/>
</dbReference>
<evidence type="ECO:0000313" key="9">
    <source>
        <dbReference type="EMBL" id="VAX38084.1"/>
    </source>
</evidence>
<dbReference type="PANTHER" id="PTHR43266">
    <property type="entry name" value="MACROLIDE-EFFLUX PROTEIN"/>
    <property type="match status" value="1"/>
</dbReference>
<organism evidence="9">
    <name type="scientific">hydrothermal vent metagenome</name>
    <dbReference type="NCBI Taxonomy" id="652676"/>
    <lineage>
        <taxon>unclassified sequences</taxon>
        <taxon>metagenomes</taxon>
        <taxon>ecological metagenomes</taxon>
    </lineage>
</organism>
<dbReference type="InterPro" id="IPR036259">
    <property type="entry name" value="MFS_trans_sf"/>
</dbReference>
<keyword evidence="5 7" id="KW-1133">Transmembrane helix</keyword>
<sequence>MIHLLTHSKHRNFQRLWFAQLLSQFGDRIHQFALIKLVAERASGSPMELAKLLAFTIIPVFLIQPFAGVLVDRWDRKKILFICDVARGLLVLTIPFIFMYKNTMLPIYGVVFLVFCCSRFYLPAKMSILPDIVDEKYLFKANSLVSTTGMIAFVMGCALGGFLVDHFGARNGFLIDAGTFFLSGMILFNLVPPLKIDKKAIIKTGKEIVGPMRQSLWQEMKEGFVYAMTHKEIRLIIDMLFVVLFAGGAVYVVIIVFIQEAFGSVTKDLGVLAVCLGAGLFIGSILYGKWGEKSAWQKTIFTCLIGGGFMLIAFAVMVSIYPNIWIAMALACLWGIVIGPIFIAANAVAHMVSDESMRGKVFSAFEIVIHLAFLLSMFLSSWLATFIPHLWILIGAGVMIAVVGGGGLVMGRSNINKNLHNVTL</sequence>
<feature type="transmembrane region" description="Helical" evidence="7">
    <location>
        <begin position="79"/>
        <end position="99"/>
    </location>
</feature>
<dbReference type="PANTHER" id="PTHR43266:SF2">
    <property type="entry name" value="MAJOR FACILITATOR SUPERFAMILY (MFS) PROFILE DOMAIN-CONTAINING PROTEIN"/>
    <property type="match status" value="1"/>
</dbReference>